<feature type="domain" description="SWIM-type" evidence="8">
    <location>
        <begin position="329"/>
        <end position="361"/>
    </location>
</feature>
<dbReference type="PANTHER" id="PTHR31973">
    <property type="entry name" value="POLYPROTEIN, PUTATIVE-RELATED"/>
    <property type="match status" value="1"/>
</dbReference>
<keyword evidence="6" id="KW-0233">DNA recombination</keyword>
<dbReference type="GO" id="GO:0004803">
    <property type="term" value="F:transposase activity"/>
    <property type="evidence" value="ECO:0007669"/>
    <property type="project" value="InterPro"/>
</dbReference>
<evidence type="ECO:0000256" key="4">
    <source>
        <dbReference type="ARBA" id="ARBA00022833"/>
    </source>
</evidence>
<keyword evidence="10" id="KW-1185">Reference proteome</keyword>
<evidence type="ECO:0000256" key="6">
    <source>
        <dbReference type="ARBA" id="ARBA00023172"/>
    </source>
</evidence>
<dbReference type="Proteomes" id="UP000275267">
    <property type="component" value="Unassembled WGS sequence"/>
</dbReference>
<dbReference type="Pfam" id="PF04434">
    <property type="entry name" value="SWIM"/>
    <property type="match status" value="1"/>
</dbReference>
<dbReference type="GO" id="GO:0006313">
    <property type="term" value="P:DNA transposition"/>
    <property type="evidence" value="ECO:0007669"/>
    <property type="project" value="InterPro"/>
</dbReference>
<keyword evidence="4" id="KW-0862">Zinc</keyword>
<dbReference type="GO" id="GO:0008270">
    <property type="term" value="F:zinc ion binding"/>
    <property type="evidence" value="ECO:0007669"/>
    <property type="project" value="UniProtKB-KW"/>
</dbReference>
<dbReference type="AlphaFoldDB" id="A0A3L6T4S9"/>
<dbReference type="PROSITE" id="PS01007">
    <property type="entry name" value="TRANSPOSASE_MUTATOR"/>
    <property type="match status" value="1"/>
</dbReference>
<keyword evidence="5" id="KW-0238">DNA-binding</keyword>
<dbReference type="OrthoDB" id="687700at2759"/>
<dbReference type="InterPro" id="IPR001207">
    <property type="entry name" value="Transposase_mutator"/>
</dbReference>
<keyword evidence="2" id="KW-0479">Metal-binding</keyword>
<dbReference type="GO" id="GO:0003677">
    <property type="term" value="F:DNA binding"/>
    <property type="evidence" value="ECO:0007669"/>
    <property type="project" value="UniProtKB-KW"/>
</dbReference>
<accession>A0A3L6T4S9</accession>
<evidence type="ECO:0000256" key="7">
    <source>
        <dbReference type="PROSITE-ProRule" id="PRU00325"/>
    </source>
</evidence>
<evidence type="ECO:0000256" key="2">
    <source>
        <dbReference type="ARBA" id="ARBA00022723"/>
    </source>
</evidence>
<dbReference type="SMART" id="SM00575">
    <property type="entry name" value="ZnF_PMZ"/>
    <property type="match status" value="1"/>
</dbReference>
<name>A0A3L6T4S9_PANMI</name>
<evidence type="ECO:0000313" key="10">
    <source>
        <dbReference type="Proteomes" id="UP000275267"/>
    </source>
</evidence>
<dbReference type="PANTHER" id="PTHR31973:SF195">
    <property type="entry name" value="MUDR FAMILY TRANSPOSASE"/>
    <property type="match status" value="1"/>
</dbReference>
<proteinExistence type="predicted"/>
<dbReference type="PROSITE" id="PS50966">
    <property type="entry name" value="ZF_SWIM"/>
    <property type="match status" value="1"/>
</dbReference>
<evidence type="ECO:0000259" key="8">
    <source>
        <dbReference type="PROSITE" id="PS50966"/>
    </source>
</evidence>
<keyword evidence="1" id="KW-0815">Transposition</keyword>
<dbReference type="InterPro" id="IPR007527">
    <property type="entry name" value="Znf_SWIM"/>
</dbReference>
<comment type="caution">
    <text evidence="9">The sequence shown here is derived from an EMBL/GenBank/DDBJ whole genome shotgun (WGS) entry which is preliminary data.</text>
</comment>
<gene>
    <name evidence="9" type="ORF">C2845_PM03G17940</name>
</gene>
<evidence type="ECO:0000256" key="1">
    <source>
        <dbReference type="ARBA" id="ARBA00022578"/>
    </source>
</evidence>
<dbReference type="Pfam" id="PF10551">
    <property type="entry name" value="MULE"/>
    <property type="match status" value="1"/>
</dbReference>
<sequence>MVHGRDTVWKGREIALKQIYGSWEESFHMLYSWKAEIEKVSPGSVVEIDTEIVEGGVYFRRFFCALAPCTVGFKAGCRPYLSIDGTTLNGRWNGHLASATGIDGNNWMYPIAFGFIDSETADNWIWFMSQLNKAIGNPSPLAICTDTCKGLENAVKQVFPQAEQRECFRHLMQNFIKKYQGDTFGRMYPAARAYRTEVFDHHMNKILDARYEVGTYLAQHHSLKWMRCAFNPAIKCDYITNNLAKVFNNWVKDYKDLPVTELADKIREMIMVLWEKRRRMGERFHGWLLPTIRLQLRARTRGLGHLRVIKSANFSAEVWDNNRDNHMRHVVKLLDRTCTCEEWQHTGKPCEHALAFLSTQRNIPFKDYVHEYFSVQRFIAAYEGVIEPMTDRSQWPKVDLGFILGAPLGKRGVGRQRKNRIKGFLEGGTRKGKGGKDNEKEQDIAKGKEKIMIRGPMTCRRCPRLEGVCRSIDRRRCHGSWCHPARCAWSAPALRGWQLPASCSRRAMT</sequence>
<evidence type="ECO:0000256" key="5">
    <source>
        <dbReference type="ARBA" id="ARBA00023125"/>
    </source>
</evidence>
<evidence type="ECO:0000313" key="9">
    <source>
        <dbReference type="EMBL" id="RLN33172.1"/>
    </source>
</evidence>
<dbReference type="InterPro" id="IPR006564">
    <property type="entry name" value="Znf_PMZ"/>
</dbReference>
<evidence type="ECO:0000256" key="3">
    <source>
        <dbReference type="ARBA" id="ARBA00022771"/>
    </source>
</evidence>
<dbReference type="STRING" id="4540.A0A3L6T4S9"/>
<organism evidence="9 10">
    <name type="scientific">Panicum miliaceum</name>
    <name type="common">Proso millet</name>
    <name type="synonym">Broomcorn millet</name>
    <dbReference type="NCBI Taxonomy" id="4540"/>
    <lineage>
        <taxon>Eukaryota</taxon>
        <taxon>Viridiplantae</taxon>
        <taxon>Streptophyta</taxon>
        <taxon>Embryophyta</taxon>
        <taxon>Tracheophyta</taxon>
        <taxon>Spermatophyta</taxon>
        <taxon>Magnoliopsida</taxon>
        <taxon>Liliopsida</taxon>
        <taxon>Poales</taxon>
        <taxon>Poaceae</taxon>
        <taxon>PACMAD clade</taxon>
        <taxon>Panicoideae</taxon>
        <taxon>Panicodae</taxon>
        <taxon>Paniceae</taxon>
        <taxon>Panicinae</taxon>
        <taxon>Panicum</taxon>
        <taxon>Panicum sect. Panicum</taxon>
    </lineage>
</organism>
<dbReference type="EMBL" id="PQIB02000002">
    <property type="protein sequence ID" value="RLN33172.1"/>
    <property type="molecule type" value="Genomic_DNA"/>
</dbReference>
<keyword evidence="3 7" id="KW-0863">Zinc-finger</keyword>
<reference evidence="10" key="1">
    <citation type="journal article" date="2019" name="Nat. Commun.">
        <title>The genome of broomcorn millet.</title>
        <authorList>
            <person name="Zou C."/>
            <person name="Miki D."/>
            <person name="Li D."/>
            <person name="Tang Q."/>
            <person name="Xiao L."/>
            <person name="Rajput S."/>
            <person name="Deng P."/>
            <person name="Jia W."/>
            <person name="Huang R."/>
            <person name="Zhang M."/>
            <person name="Sun Y."/>
            <person name="Hu J."/>
            <person name="Fu X."/>
            <person name="Schnable P.S."/>
            <person name="Li F."/>
            <person name="Zhang H."/>
            <person name="Feng B."/>
            <person name="Zhu X."/>
            <person name="Liu R."/>
            <person name="Schnable J.C."/>
            <person name="Zhu J.-K."/>
            <person name="Zhang H."/>
        </authorList>
    </citation>
    <scope>NUCLEOTIDE SEQUENCE [LARGE SCALE GENOMIC DNA]</scope>
</reference>
<protein>
    <submittedName>
        <fullName evidence="9">Mutator-like transposase</fullName>
    </submittedName>
</protein>
<dbReference type="InterPro" id="IPR018289">
    <property type="entry name" value="MULE_transposase_dom"/>
</dbReference>